<proteinExistence type="predicted"/>
<dbReference type="PANTHER" id="PTHR36978:SF4">
    <property type="entry name" value="P-LOOP CONTAINING NUCLEOSIDE TRIPHOSPHATE HYDROLASE PROTEIN"/>
    <property type="match status" value="1"/>
</dbReference>
<dbReference type="Proteomes" id="UP001556098">
    <property type="component" value="Unassembled WGS sequence"/>
</dbReference>
<dbReference type="Gene3D" id="3.40.50.300">
    <property type="entry name" value="P-loop containing nucleotide triphosphate hydrolases"/>
    <property type="match status" value="1"/>
</dbReference>
<comment type="caution">
    <text evidence="1">The sequence shown here is derived from an EMBL/GenBank/DDBJ whole genome shotgun (WGS) entry which is preliminary data.</text>
</comment>
<dbReference type="SUPFAM" id="SSF52540">
    <property type="entry name" value="P-loop containing nucleoside triphosphate hydrolases"/>
    <property type="match status" value="1"/>
</dbReference>
<evidence type="ECO:0000313" key="1">
    <source>
        <dbReference type="EMBL" id="MEW9920658.1"/>
    </source>
</evidence>
<dbReference type="RefSeq" id="WP_367878362.1">
    <property type="nucleotide sequence ID" value="NZ_JBFNXX010000010.1"/>
</dbReference>
<dbReference type="EMBL" id="JBFNXX010000010">
    <property type="protein sequence ID" value="MEW9920658.1"/>
    <property type="molecule type" value="Genomic_DNA"/>
</dbReference>
<gene>
    <name evidence="1" type="ORF">AB2B41_13660</name>
</gene>
<evidence type="ECO:0000313" key="2">
    <source>
        <dbReference type="Proteomes" id="UP001556098"/>
    </source>
</evidence>
<dbReference type="PANTHER" id="PTHR36978">
    <property type="entry name" value="P-LOOP CONTAINING NUCLEOTIDE TRIPHOSPHATE HYDROLASE"/>
    <property type="match status" value="1"/>
</dbReference>
<reference evidence="1 2" key="1">
    <citation type="submission" date="2024-07" db="EMBL/GenBank/DDBJ databases">
        <title>Marimonas sp.nov., isolated from tidal-flat sediment.</title>
        <authorList>
            <person name="Jayan J.N."/>
            <person name="Lee S.S."/>
        </authorList>
    </citation>
    <scope>NUCLEOTIDE SEQUENCE [LARGE SCALE GENOMIC DNA]</scope>
    <source>
        <strain evidence="1 2">MJW-29</strain>
    </source>
</reference>
<evidence type="ECO:0008006" key="3">
    <source>
        <dbReference type="Google" id="ProtNLM"/>
    </source>
</evidence>
<sequence>MSRPRLVNLALPKTGTTTLTDALRHAGLTVADWKIRPGQSKRRDIAREHLARIIYDDYFASGDPLARLTEFDVINEMSAVRADRSLWPQTDWGLIRAIEAHHPQVKLILTMRDPAATAASMMRWNNLGTRRLPAADIPGLPRGYGTTEAELARWIEGHYAFCNRVFAGATHFMAYDIEDPEAPRHIGAFLGIDLPWWGRSNAGKPRAVSDA</sequence>
<organism evidence="1 2">
    <name type="scientific">Sulfitobacter sediminis</name>
    <dbReference type="NCBI Taxonomy" id="3234186"/>
    <lineage>
        <taxon>Bacteria</taxon>
        <taxon>Pseudomonadati</taxon>
        <taxon>Pseudomonadota</taxon>
        <taxon>Alphaproteobacteria</taxon>
        <taxon>Rhodobacterales</taxon>
        <taxon>Roseobacteraceae</taxon>
        <taxon>Sulfitobacter</taxon>
    </lineage>
</organism>
<keyword evidence="2" id="KW-1185">Reference proteome</keyword>
<dbReference type="InterPro" id="IPR027417">
    <property type="entry name" value="P-loop_NTPase"/>
</dbReference>
<protein>
    <recommendedName>
        <fullName evidence="3">Sulfotransferase family protein</fullName>
    </recommendedName>
</protein>
<name>A0ABV3RQ11_9RHOB</name>
<accession>A0ABV3RQ11</accession>